<keyword evidence="2 4" id="KW-0813">Transport</keyword>
<dbReference type="Pfam" id="PF01297">
    <property type="entry name" value="ZnuA"/>
    <property type="match status" value="1"/>
</dbReference>
<dbReference type="InterPro" id="IPR050492">
    <property type="entry name" value="Bact_metal-bind_prot9"/>
</dbReference>
<dbReference type="EMBL" id="QTTT01000001">
    <property type="protein sequence ID" value="REE99321.1"/>
    <property type="molecule type" value="Genomic_DNA"/>
</dbReference>
<name>A0A3D9T6D7_9ACTN</name>
<evidence type="ECO:0000256" key="3">
    <source>
        <dbReference type="ARBA" id="ARBA00022729"/>
    </source>
</evidence>
<dbReference type="GO" id="GO:0007155">
    <property type="term" value="P:cell adhesion"/>
    <property type="evidence" value="ECO:0007669"/>
    <property type="project" value="InterPro"/>
</dbReference>
<evidence type="ECO:0000313" key="7">
    <source>
        <dbReference type="EMBL" id="REE99321.1"/>
    </source>
</evidence>
<keyword evidence="3 6" id="KW-0732">Signal</keyword>
<comment type="caution">
    <text evidence="7">The sequence shown here is derived from an EMBL/GenBank/DDBJ whole genome shotgun (WGS) entry which is preliminary data.</text>
</comment>
<organism evidence="7 8">
    <name type="scientific">Thermomonospora umbrina</name>
    <dbReference type="NCBI Taxonomy" id="111806"/>
    <lineage>
        <taxon>Bacteria</taxon>
        <taxon>Bacillati</taxon>
        <taxon>Actinomycetota</taxon>
        <taxon>Actinomycetes</taxon>
        <taxon>Streptosporangiales</taxon>
        <taxon>Thermomonosporaceae</taxon>
        <taxon>Thermomonospora</taxon>
    </lineage>
</organism>
<feature type="chain" id="PRO_5039189070" evidence="6">
    <location>
        <begin position="29"/>
        <end position="314"/>
    </location>
</feature>
<reference evidence="7 8" key="1">
    <citation type="submission" date="2018-08" db="EMBL/GenBank/DDBJ databases">
        <title>Sequencing the genomes of 1000 actinobacteria strains.</title>
        <authorList>
            <person name="Klenk H.-P."/>
        </authorList>
    </citation>
    <scope>NUCLEOTIDE SEQUENCE [LARGE SCALE GENOMIC DNA]</scope>
    <source>
        <strain evidence="7 8">DSM 43927</strain>
    </source>
</reference>
<evidence type="ECO:0000256" key="6">
    <source>
        <dbReference type="SAM" id="SignalP"/>
    </source>
</evidence>
<evidence type="ECO:0000256" key="2">
    <source>
        <dbReference type="ARBA" id="ARBA00022448"/>
    </source>
</evidence>
<feature type="signal peptide" evidence="6">
    <location>
        <begin position="1"/>
        <end position="28"/>
    </location>
</feature>
<feature type="region of interest" description="Disordered" evidence="5">
    <location>
        <begin position="120"/>
        <end position="146"/>
    </location>
</feature>
<dbReference type="RefSeq" id="WP_116024642.1">
    <property type="nucleotide sequence ID" value="NZ_QTTT01000001.1"/>
</dbReference>
<dbReference type="OrthoDB" id="9810636at2"/>
<dbReference type="PRINTS" id="PR00691">
    <property type="entry name" value="ADHESINB"/>
</dbReference>
<evidence type="ECO:0000313" key="8">
    <source>
        <dbReference type="Proteomes" id="UP000256661"/>
    </source>
</evidence>
<evidence type="ECO:0000256" key="4">
    <source>
        <dbReference type="RuleBase" id="RU003512"/>
    </source>
</evidence>
<sequence>MFSSRRLRRVLPLTALAATTLIASTACGGGSDSAGDGTRVVASFYPLAWLSEQVGGAEVSVDTLTKPGAEPHDLELTPRQIAGLGEAGLVVYIKGLQPAVDKEIGRAKNDALDAASVVKTLPPPAEDGHGDEHGEEGHEDEASYDPHVWLDPSRMAAIATAVGERLAGADTAHAATYRANAKALAGRLTALDGEFRAGLKSCKLKSMVTAHAAFGYLADRYGLTQVSIAGIDPNSEPSPKRLAELTHEIKDNGATTVFTETLVSPKVAQTLAREAGVRTATLDPVEGLAEGSRDDYLSIMRKNLTTLRTALSCS</sequence>
<accession>A0A3D9T6D7</accession>
<feature type="compositionally biased region" description="Basic and acidic residues" evidence="5">
    <location>
        <begin position="126"/>
        <end position="136"/>
    </location>
</feature>
<evidence type="ECO:0000256" key="1">
    <source>
        <dbReference type="ARBA" id="ARBA00011028"/>
    </source>
</evidence>
<gene>
    <name evidence="7" type="ORF">DFJ69_4830</name>
</gene>
<dbReference type="PANTHER" id="PTHR42953:SF3">
    <property type="entry name" value="HIGH-AFFINITY ZINC UPTAKE SYSTEM PROTEIN ZNUA"/>
    <property type="match status" value="1"/>
</dbReference>
<dbReference type="InterPro" id="IPR006128">
    <property type="entry name" value="Lipoprotein_PsaA-like"/>
</dbReference>
<comment type="similarity">
    <text evidence="1 4">Belongs to the bacterial solute-binding protein 9 family.</text>
</comment>
<dbReference type="SUPFAM" id="SSF53807">
    <property type="entry name" value="Helical backbone' metal receptor"/>
    <property type="match status" value="1"/>
</dbReference>
<dbReference type="PANTHER" id="PTHR42953">
    <property type="entry name" value="HIGH-AFFINITY ZINC UPTAKE SYSTEM PROTEIN ZNUA-RELATED"/>
    <property type="match status" value="1"/>
</dbReference>
<dbReference type="InterPro" id="IPR006129">
    <property type="entry name" value="AdhesinB"/>
</dbReference>
<dbReference type="Gene3D" id="3.40.50.1980">
    <property type="entry name" value="Nitrogenase molybdenum iron protein domain"/>
    <property type="match status" value="2"/>
</dbReference>
<keyword evidence="8" id="KW-1185">Reference proteome</keyword>
<proteinExistence type="inferred from homology"/>
<dbReference type="PROSITE" id="PS51257">
    <property type="entry name" value="PROKAR_LIPOPROTEIN"/>
    <property type="match status" value="1"/>
</dbReference>
<dbReference type="GO" id="GO:0030001">
    <property type="term" value="P:metal ion transport"/>
    <property type="evidence" value="ECO:0007669"/>
    <property type="project" value="InterPro"/>
</dbReference>
<dbReference type="AlphaFoldDB" id="A0A3D9T6D7"/>
<dbReference type="InterPro" id="IPR006127">
    <property type="entry name" value="ZnuA-like"/>
</dbReference>
<dbReference type="Proteomes" id="UP000256661">
    <property type="component" value="Unassembled WGS sequence"/>
</dbReference>
<dbReference type="GO" id="GO:0046872">
    <property type="term" value="F:metal ion binding"/>
    <property type="evidence" value="ECO:0007669"/>
    <property type="project" value="InterPro"/>
</dbReference>
<protein>
    <submittedName>
        <fullName evidence="7">Zinc transport system substrate-binding protein</fullName>
    </submittedName>
</protein>
<evidence type="ECO:0000256" key="5">
    <source>
        <dbReference type="SAM" id="MobiDB-lite"/>
    </source>
</evidence>
<dbReference type="PRINTS" id="PR00690">
    <property type="entry name" value="ADHESNFAMILY"/>
</dbReference>